<evidence type="ECO:0000256" key="2">
    <source>
        <dbReference type="ARBA" id="ARBA00022529"/>
    </source>
</evidence>
<evidence type="ECO:0008006" key="8">
    <source>
        <dbReference type="Google" id="ProtNLM"/>
    </source>
</evidence>
<name>A0A453QJU7_AEGTS</name>
<evidence type="ECO:0000256" key="4">
    <source>
        <dbReference type="ARBA" id="ARBA00022821"/>
    </source>
</evidence>
<keyword evidence="3" id="KW-0295">Fungicide</keyword>
<evidence type="ECO:0000313" key="6">
    <source>
        <dbReference type="EnsemblPlants" id="AET7Gv20169900.1"/>
    </source>
</evidence>
<dbReference type="Gramene" id="AET7Gv20169900.1">
    <property type="protein sequence ID" value="AET7Gv20169900.1"/>
    <property type="gene ID" value="AET7Gv20169900"/>
</dbReference>
<keyword evidence="4" id="KW-0611">Plant defense</keyword>
<feature type="chain" id="PRO_5019149729" description="Knottin scorpion toxin-like domain-containing protein" evidence="5">
    <location>
        <begin position="30"/>
        <end position="83"/>
    </location>
</feature>
<dbReference type="AlphaFoldDB" id="A0A453QJU7"/>
<dbReference type="Pfam" id="PF25052">
    <property type="entry name" value="AtDEF-like"/>
    <property type="match status" value="1"/>
</dbReference>
<keyword evidence="2" id="KW-0929">Antimicrobial</keyword>
<reference evidence="6" key="4">
    <citation type="submission" date="2019-03" db="UniProtKB">
        <authorList>
            <consortium name="EnsemblPlants"/>
        </authorList>
    </citation>
    <scope>IDENTIFICATION</scope>
</reference>
<dbReference type="GO" id="GO:0050832">
    <property type="term" value="P:defense response to fungus"/>
    <property type="evidence" value="ECO:0007669"/>
    <property type="project" value="UniProtKB-KW"/>
</dbReference>
<dbReference type="GO" id="GO:0031640">
    <property type="term" value="P:killing of cells of another organism"/>
    <property type="evidence" value="ECO:0007669"/>
    <property type="project" value="UniProtKB-KW"/>
</dbReference>
<evidence type="ECO:0000256" key="1">
    <source>
        <dbReference type="ARBA" id="ARBA00006722"/>
    </source>
</evidence>
<dbReference type="Proteomes" id="UP000015105">
    <property type="component" value="Chromosome 7D"/>
</dbReference>
<reference evidence="6" key="5">
    <citation type="journal article" date="2021" name="G3 (Bethesda)">
        <title>Aegilops tauschii genome assembly Aet v5.0 features greater sequence contiguity and improved annotation.</title>
        <authorList>
            <person name="Wang L."/>
            <person name="Zhu T."/>
            <person name="Rodriguez J.C."/>
            <person name="Deal K.R."/>
            <person name="Dubcovsky J."/>
            <person name="McGuire P.E."/>
            <person name="Lux T."/>
            <person name="Spannagl M."/>
            <person name="Mayer K.F.X."/>
            <person name="Baldrich P."/>
            <person name="Meyers B.C."/>
            <person name="Huo N."/>
            <person name="Gu Y.Q."/>
            <person name="Zhou H."/>
            <person name="Devos K.M."/>
            <person name="Bennetzen J.L."/>
            <person name="Unver T."/>
            <person name="Budak H."/>
            <person name="Gulick P.J."/>
            <person name="Galiba G."/>
            <person name="Kalapos B."/>
            <person name="Nelson D.R."/>
            <person name="Li P."/>
            <person name="You F.M."/>
            <person name="Luo M.C."/>
            <person name="Dvorak J."/>
        </authorList>
    </citation>
    <scope>NUCLEOTIDE SEQUENCE [LARGE SCALE GENOMIC DNA]</scope>
    <source>
        <strain evidence="6">cv. AL8/78</strain>
    </source>
</reference>
<dbReference type="InterPro" id="IPR010851">
    <property type="entry name" value="DEFL"/>
</dbReference>
<reference evidence="6" key="3">
    <citation type="journal article" date="2017" name="Nature">
        <title>Genome sequence of the progenitor of the wheat D genome Aegilops tauschii.</title>
        <authorList>
            <person name="Luo M.C."/>
            <person name="Gu Y.Q."/>
            <person name="Puiu D."/>
            <person name="Wang H."/>
            <person name="Twardziok S.O."/>
            <person name="Deal K.R."/>
            <person name="Huo N."/>
            <person name="Zhu T."/>
            <person name="Wang L."/>
            <person name="Wang Y."/>
            <person name="McGuire P.E."/>
            <person name="Liu S."/>
            <person name="Long H."/>
            <person name="Ramasamy R.K."/>
            <person name="Rodriguez J.C."/>
            <person name="Van S.L."/>
            <person name="Yuan L."/>
            <person name="Wang Z."/>
            <person name="Xia Z."/>
            <person name="Xiao L."/>
            <person name="Anderson O.D."/>
            <person name="Ouyang S."/>
            <person name="Liang Y."/>
            <person name="Zimin A.V."/>
            <person name="Pertea G."/>
            <person name="Qi P."/>
            <person name="Bennetzen J.L."/>
            <person name="Dai X."/>
            <person name="Dawson M.W."/>
            <person name="Muller H.G."/>
            <person name="Kugler K."/>
            <person name="Rivarola-Duarte L."/>
            <person name="Spannagl M."/>
            <person name="Mayer K.F.X."/>
            <person name="Lu F.H."/>
            <person name="Bevan M.W."/>
            <person name="Leroy P."/>
            <person name="Li P."/>
            <person name="You F.M."/>
            <person name="Sun Q."/>
            <person name="Liu Z."/>
            <person name="Lyons E."/>
            <person name="Wicker T."/>
            <person name="Salzberg S.L."/>
            <person name="Devos K.M."/>
            <person name="Dvorak J."/>
        </authorList>
    </citation>
    <scope>NUCLEOTIDE SEQUENCE [LARGE SCALE GENOMIC DNA]</scope>
    <source>
        <strain evidence="6">cv. AL8/78</strain>
    </source>
</reference>
<sequence length="83" mass="9248">MARPRNNTHILFLVVALLFMSTAFQACNADIDPPSWCTPEAVCQDPVTPGNRETCKSICKSFGYNPEQAYCNPDPTPRCCCIY</sequence>
<accession>A0A453QJU7</accession>
<reference evidence="7" key="2">
    <citation type="journal article" date="2017" name="Nat. Plants">
        <title>The Aegilops tauschii genome reveals multiple impacts of transposons.</title>
        <authorList>
            <person name="Zhao G."/>
            <person name="Zou C."/>
            <person name="Li K."/>
            <person name="Wang K."/>
            <person name="Li T."/>
            <person name="Gao L."/>
            <person name="Zhang X."/>
            <person name="Wang H."/>
            <person name="Yang Z."/>
            <person name="Liu X."/>
            <person name="Jiang W."/>
            <person name="Mao L."/>
            <person name="Kong X."/>
            <person name="Jiao Y."/>
            <person name="Jia J."/>
        </authorList>
    </citation>
    <scope>NUCLEOTIDE SEQUENCE [LARGE SCALE GENOMIC DNA]</scope>
    <source>
        <strain evidence="7">cv. AL8/78</strain>
    </source>
</reference>
<proteinExistence type="inferred from homology"/>
<evidence type="ECO:0000256" key="3">
    <source>
        <dbReference type="ARBA" id="ARBA00022577"/>
    </source>
</evidence>
<dbReference type="EnsemblPlants" id="AET7Gv20169900.1">
    <property type="protein sequence ID" value="AET7Gv20169900.1"/>
    <property type="gene ID" value="AET7Gv20169900"/>
</dbReference>
<keyword evidence="5" id="KW-0732">Signal</keyword>
<keyword evidence="7" id="KW-1185">Reference proteome</keyword>
<dbReference type="PROSITE" id="PS51257">
    <property type="entry name" value="PROKAR_LIPOPROTEIN"/>
    <property type="match status" value="1"/>
</dbReference>
<feature type="signal peptide" evidence="5">
    <location>
        <begin position="1"/>
        <end position="29"/>
    </location>
</feature>
<evidence type="ECO:0000256" key="5">
    <source>
        <dbReference type="SAM" id="SignalP"/>
    </source>
</evidence>
<reference evidence="7" key="1">
    <citation type="journal article" date="2014" name="Science">
        <title>Ancient hybridizations among the ancestral genomes of bread wheat.</title>
        <authorList>
            <consortium name="International Wheat Genome Sequencing Consortium,"/>
            <person name="Marcussen T."/>
            <person name="Sandve S.R."/>
            <person name="Heier L."/>
            <person name="Spannagl M."/>
            <person name="Pfeifer M."/>
            <person name="Jakobsen K.S."/>
            <person name="Wulff B.B."/>
            <person name="Steuernagel B."/>
            <person name="Mayer K.F."/>
            <person name="Olsen O.A."/>
        </authorList>
    </citation>
    <scope>NUCLEOTIDE SEQUENCE [LARGE SCALE GENOMIC DNA]</scope>
    <source>
        <strain evidence="7">cv. AL8/78</strain>
    </source>
</reference>
<comment type="similarity">
    <text evidence="1">Belongs to the DEFL family.</text>
</comment>
<evidence type="ECO:0000313" key="7">
    <source>
        <dbReference type="Proteomes" id="UP000015105"/>
    </source>
</evidence>
<organism evidence="6 7">
    <name type="scientific">Aegilops tauschii subsp. strangulata</name>
    <name type="common">Goatgrass</name>
    <dbReference type="NCBI Taxonomy" id="200361"/>
    <lineage>
        <taxon>Eukaryota</taxon>
        <taxon>Viridiplantae</taxon>
        <taxon>Streptophyta</taxon>
        <taxon>Embryophyta</taxon>
        <taxon>Tracheophyta</taxon>
        <taxon>Spermatophyta</taxon>
        <taxon>Magnoliopsida</taxon>
        <taxon>Liliopsida</taxon>
        <taxon>Poales</taxon>
        <taxon>Poaceae</taxon>
        <taxon>BOP clade</taxon>
        <taxon>Pooideae</taxon>
        <taxon>Triticodae</taxon>
        <taxon>Triticeae</taxon>
        <taxon>Triticinae</taxon>
        <taxon>Aegilops</taxon>
    </lineage>
</organism>
<protein>
    <recommendedName>
        <fullName evidence="8">Knottin scorpion toxin-like domain-containing protein</fullName>
    </recommendedName>
</protein>